<dbReference type="InterPro" id="IPR011032">
    <property type="entry name" value="GroES-like_sf"/>
</dbReference>
<dbReference type="Gene3D" id="3.40.50.720">
    <property type="entry name" value="NAD(P)-binding Rossmann-like Domain"/>
    <property type="match status" value="1"/>
</dbReference>
<keyword evidence="5" id="KW-1185">Reference proteome</keyword>
<name>A0A290ZBP3_9PSEU</name>
<gene>
    <name evidence="4" type="ORF">CNX65_26580</name>
</gene>
<dbReference type="AlphaFoldDB" id="A0A290ZBP3"/>
<dbReference type="SMART" id="SM00829">
    <property type="entry name" value="PKS_ER"/>
    <property type="match status" value="1"/>
</dbReference>
<evidence type="ECO:0000256" key="1">
    <source>
        <dbReference type="ARBA" id="ARBA00022857"/>
    </source>
</evidence>
<dbReference type="InterPro" id="IPR020843">
    <property type="entry name" value="ER"/>
</dbReference>
<dbReference type="InterPro" id="IPR013154">
    <property type="entry name" value="ADH-like_N"/>
</dbReference>
<keyword evidence="1" id="KW-0521">NADP</keyword>
<dbReference type="Proteomes" id="UP000218505">
    <property type="component" value="Chromosome"/>
</dbReference>
<dbReference type="SUPFAM" id="SSF51735">
    <property type="entry name" value="NAD(P)-binding Rossmann-fold domains"/>
    <property type="match status" value="1"/>
</dbReference>
<dbReference type="PANTHER" id="PTHR48106:SF13">
    <property type="entry name" value="QUINONE OXIDOREDUCTASE-RELATED"/>
    <property type="match status" value="1"/>
</dbReference>
<reference evidence="4" key="1">
    <citation type="submission" date="2017-09" db="EMBL/GenBank/DDBJ databases">
        <title>Complete Genome Sequence of ansamitocin-producing Bacterium Actinosynnema pretiosum X47.</title>
        <authorList>
            <person name="Cao G."/>
            <person name="Zong G."/>
            <person name="Zhong C."/>
            <person name="Fu J."/>
        </authorList>
    </citation>
    <scope>NUCLEOTIDE SEQUENCE [LARGE SCALE GENOMIC DNA]</scope>
    <source>
        <strain evidence="4">X47</strain>
    </source>
</reference>
<accession>A0A290ZBP3</accession>
<dbReference type="GO" id="GO:0003960">
    <property type="term" value="F:quinone reductase (NADPH) activity"/>
    <property type="evidence" value="ECO:0007669"/>
    <property type="project" value="TreeGrafter"/>
</dbReference>
<evidence type="ECO:0000313" key="4">
    <source>
        <dbReference type="EMBL" id="ATE56399.1"/>
    </source>
</evidence>
<proteinExistence type="predicted"/>
<dbReference type="SUPFAM" id="SSF50129">
    <property type="entry name" value="GroES-like"/>
    <property type="match status" value="1"/>
</dbReference>
<dbReference type="Pfam" id="PF13602">
    <property type="entry name" value="ADH_zinc_N_2"/>
    <property type="match status" value="1"/>
</dbReference>
<dbReference type="GO" id="GO:0035925">
    <property type="term" value="F:mRNA 3'-UTR AU-rich region binding"/>
    <property type="evidence" value="ECO:0007669"/>
    <property type="project" value="TreeGrafter"/>
</dbReference>
<keyword evidence="2" id="KW-0560">Oxidoreductase</keyword>
<dbReference type="GO" id="GO:0070402">
    <property type="term" value="F:NADPH binding"/>
    <property type="evidence" value="ECO:0007669"/>
    <property type="project" value="TreeGrafter"/>
</dbReference>
<evidence type="ECO:0000256" key="2">
    <source>
        <dbReference type="ARBA" id="ARBA00023002"/>
    </source>
</evidence>
<evidence type="ECO:0000313" key="5">
    <source>
        <dbReference type="Proteomes" id="UP000218505"/>
    </source>
</evidence>
<dbReference type="EMBL" id="CP023445">
    <property type="protein sequence ID" value="ATE56399.1"/>
    <property type="molecule type" value="Genomic_DNA"/>
</dbReference>
<protein>
    <submittedName>
        <fullName evidence="4">NADPH:quinone reductase</fullName>
    </submittedName>
</protein>
<dbReference type="InterPro" id="IPR036291">
    <property type="entry name" value="NAD(P)-bd_dom_sf"/>
</dbReference>
<dbReference type="KEGG" id="apre:CNX65_26580"/>
<feature type="domain" description="Enoyl reductase (ER)" evidence="3">
    <location>
        <begin position="10"/>
        <end position="340"/>
    </location>
</feature>
<evidence type="ECO:0000259" key="3">
    <source>
        <dbReference type="SMART" id="SM00829"/>
    </source>
</evidence>
<organism evidence="4 5">
    <name type="scientific">Actinosynnema pretiosum</name>
    <dbReference type="NCBI Taxonomy" id="42197"/>
    <lineage>
        <taxon>Bacteria</taxon>
        <taxon>Bacillati</taxon>
        <taxon>Actinomycetota</taxon>
        <taxon>Actinomycetes</taxon>
        <taxon>Pseudonocardiales</taxon>
        <taxon>Pseudonocardiaceae</taxon>
        <taxon>Actinosynnema</taxon>
    </lineage>
</organism>
<dbReference type="RefSeq" id="WP_096496197.1">
    <property type="nucleotide sequence ID" value="NZ_CP023445.1"/>
</dbReference>
<dbReference type="GO" id="GO:0005829">
    <property type="term" value="C:cytosol"/>
    <property type="evidence" value="ECO:0007669"/>
    <property type="project" value="TreeGrafter"/>
</dbReference>
<dbReference type="Pfam" id="PF08240">
    <property type="entry name" value="ADH_N"/>
    <property type="match status" value="1"/>
</dbReference>
<dbReference type="Gene3D" id="3.90.180.10">
    <property type="entry name" value="Medium-chain alcohol dehydrogenases, catalytic domain"/>
    <property type="match status" value="1"/>
</dbReference>
<sequence>MRLVRMAEFGGPEVLRVEQAPDPVPGAGRVLVEVVWAAITFVETQVRAGNAPWPVRVPLVPGGGVAGVVTAVGEGVGGELLGRAVAASTGGSGGYAERVVDAVEAVVVPDGVGLDEAAALIADGRTAVLNLAAAGLAVGGPAVGEPVESGAAVGEPAVGLGGAAASGAGKRVLVLAAAGGVGSLLVQLATAAGAEVVGAAGGARKVELVRGLGAARAADYSAAGWEDLVGEVDVVFDGVGGPLGRAACGLLRPGGRMLCYGLASGEWTAVDPGDAARRGIELVRPGRPAPERIRAAFREALRHAADGTLAPVVGQWFPLERAADAHAAIEARRTVGKTLLRVG</sequence>
<dbReference type="PANTHER" id="PTHR48106">
    <property type="entry name" value="QUINONE OXIDOREDUCTASE PIG3-RELATED"/>
    <property type="match status" value="1"/>
</dbReference>